<gene>
    <name evidence="1" type="ORF">LIV34_000326</name>
</gene>
<dbReference type="EMBL" id="CP086345">
    <property type="protein sequence ID" value="UQB06513.1"/>
    <property type="molecule type" value="Genomic_DNA"/>
</dbReference>
<organism evidence="1 2">
    <name type="scientific">Clavibacter nebraskensis</name>
    <dbReference type="NCBI Taxonomy" id="31963"/>
    <lineage>
        <taxon>Bacteria</taxon>
        <taxon>Bacillati</taxon>
        <taxon>Actinomycetota</taxon>
        <taxon>Actinomycetes</taxon>
        <taxon>Micrococcales</taxon>
        <taxon>Microbacteriaceae</taxon>
        <taxon>Clavibacter</taxon>
    </lineage>
</organism>
<name>A0ABY4MWX0_9MICO</name>
<keyword evidence="2" id="KW-1185">Reference proteome</keyword>
<proteinExistence type="predicted"/>
<sequence length="109" mass="11431">MGVQVGGDAEVVLPSQVERVRAEDRGGFVGEPRPDAELHLGQAGEEELAELFVQVHELEDLSEGGTGDEVVPRILRVDLELPRVSADAVVAAVVERAGGLLVGGELQPA</sequence>
<reference evidence="1" key="1">
    <citation type="submission" date="2021-11" db="EMBL/GenBank/DDBJ databases">
        <authorList>
            <person name="Li G."/>
            <person name="Jia Q."/>
            <person name="Yang F."/>
            <person name="Zhang C."/>
            <person name="Singh A."/>
            <person name="Lorenz A.J."/>
            <person name="Jackson-Ziems T."/>
            <person name="Vidaver A."/>
            <person name="Alfano J.R."/>
        </authorList>
    </citation>
    <scope>NUCLEOTIDE SEQUENCE</scope>
    <source>
        <strain evidence="1">CNK-2</strain>
    </source>
</reference>
<evidence type="ECO:0000313" key="2">
    <source>
        <dbReference type="Proteomes" id="UP001056208"/>
    </source>
</evidence>
<dbReference type="Proteomes" id="UP001056208">
    <property type="component" value="Chromosome"/>
</dbReference>
<protein>
    <submittedName>
        <fullName evidence="1">Uncharacterized protein</fullName>
    </submittedName>
</protein>
<evidence type="ECO:0000313" key="1">
    <source>
        <dbReference type="EMBL" id="UQB06513.1"/>
    </source>
</evidence>
<accession>A0ABY4MWX0</accession>